<gene>
    <name evidence="1" type="ORF">CONCODRAFT_170387</name>
</gene>
<dbReference type="EMBL" id="KQ965175">
    <property type="protein sequence ID" value="KXN64788.1"/>
    <property type="molecule type" value="Genomic_DNA"/>
</dbReference>
<dbReference type="InterPro" id="IPR032675">
    <property type="entry name" value="LRR_dom_sf"/>
</dbReference>
<accession>A0A137NPX1</accession>
<dbReference type="AlphaFoldDB" id="A0A137NPX1"/>
<evidence type="ECO:0008006" key="3">
    <source>
        <dbReference type="Google" id="ProtNLM"/>
    </source>
</evidence>
<evidence type="ECO:0000313" key="1">
    <source>
        <dbReference type="EMBL" id="KXN64788.1"/>
    </source>
</evidence>
<keyword evidence="2" id="KW-1185">Reference proteome</keyword>
<sequence>MALNNCSEASEIDWNNVFVLNELIKYFDIKSLTEFSLISKFNRNKLISRLFTNSVLIGANYHGYFKSNLIEYEGQLVFSMSSFIDNFWELNELNIELREQLTNIPELLGLTNRLINESSRIEPFIKSLRFFELGHLNYILYPTIFAFTNLTQLELDTCTFPLLALLRIGESLKKLKYLTLDKVLSIGFEKQELYSCLECFPSSLEDLKLNYFVIVTLNPNPSDIYIALNQHHKEGSEFNYFKQLKTSSLKRLHSSFISSDYVRILLNLNPDLEEITITDSSLDQGLIDKFSTMQSLTKLSIRTIDPGSPVITSHSGFIFPQFNLITELALDFSECLYKANNEFIYFTNHFPNLNRLSIDLTGLNFKNIDIGKFFLETLPSYKKLEILTLVYMDYEDEYNFNWLKFININCLILDFEFAYPGEINFNLFSYKIKEVRKRTLNTKFELECIEDNAEMFDKWNIKIKGEYIYFTK</sequence>
<dbReference type="Gene3D" id="3.80.10.10">
    <property type="entry name" value="Ribonuclease Inhibitor"/>
    <property type="match status" value="1"/>
</dbReference>
<name>A0A137NPX1_CONC2</name>
<reference evidence="1 2" key="1">
    <citation type="journal article" date="2015" name="Genome Biol. Evol.">
        <title>Phylogenomic analyses indicate that early fungi evolved digesting cell walls of algal ancestors of land plants.</title>
        <authorList>
            <person name="Chang Y."/>
            <person name="Wang S."/>
            <person name="Sekimoto S."/>
            <person name="Aerts A.L."/>
            <person name="Choi C."/>
            <person name="Clum A."/>
            <person name="LaButti K.M."/>
            <person name="Lindquist E.A."/>
            <person name="Yee Ngan C."/>
            <person name="Ohm R.A."/>
            <person name="Salamov A.A."/>
            <person name="Grigoriev I.V."/>
            <person name="Spatafora J.W."/>
            <person name="Berbee M.L."/>
        </authorList>
    </citation>
    <scope>NUCLEOTIDE SEQUENCE [LARGE SCALE GENOMIC DNA]</scope>
    <source>
        <strain evidence="1 2">NRRL 28638</strain>
    </source>
</reference>
<evidence type="ECO:0000313" key="2">
    <source>
        <dbReference type="Proteomes" id="UP000070444"/>
    </source>
</evidence>
<organism evidence="1 2">
    <name type="scientific">Conidiobolus coronatus (strain ATCC 28846 / CBS 209.66 / NRRL 28638)</name>
    <name type="common">Delacroixia coronata</name>
    <dbReference type="NCBI Taxonomy" id="796925"/>
    <lineage>
        <taxon>Eukaryota</taxon>
        <taxon>Fungi</taxon>
        <taxon>Fungi incertae sedis</taxon>
        <taxon>Zoopagomycota</taxon>
        <taxon>Entomophthoromycotina</taxon>
        <taxon>Entomophthoromycetes</taxon>
        <taxon>Entomophthorales</taxon>
        <taxon>Ancylistaceae</taxon>
        <taxon>Conidiobolus</taxon>
    </lineage>
</organism>
<protein>
    <recommendedName>
        <fullName evidence="3">RNI-like protein</fullName>
    </recommendedName>
</protein>
<proteinExistence type="predicted"/>
<dbReference type="Proteomes" id="UP000070444">
    <property type="component" value="Unassembled WGS sequence"/>
</dbReference>
<dbReference type="SUPFAM" id="SSF52047">
    <property type="entry name" value="RNI-like"/>
    <property type="match status" value="1"/>
</dbReference>